<proteinExistence type="inferred from homology"/>
<evidence type="ECO:0000256" key="2">
    <source>
        <dbReference type="ARBA" id="ARBA00009045"/>
    </source>
</evidence>
<dbReference type="PANTHER" id="PTHR43731:SF14">
    <property type="entry name" value="PRESENILIN-ASSOCIATED RHOMBOID-LIKE PROTEIN, MITOCHONDRIAL"/>
    <property type="match status" value="1"/>
</dbReference>
<dbReference type="InterPro" id="IPR050925">
    <property type="entry name" value="Rhomboid_protease_S54"/>
</dbReference>
<dbReference type="KEGG" id="aacx:DEACI_2549"/>
<gene>
    <name evidence="9" type="ORF">DEACI_2549</name>
    <name evidence="10" type="ORF">DEACI_2753</name>
</gene>
<dbReference type="EMBL" id="CDGJ01000078">
    <property type="protein sequence ID" value="CEJ08277.1"/>
    <property type="molecule type" value="Genomic_DNA"/>
</dbReference>
<evidence type="ECO:0000259" key="8">
    <source>
        <dbReference type="Pfam" id="PF01694"/>
    </source>
</evidence>
<dbReference type="PANTHER" id="PTHR43731">
    <property type="entry name" value="RHOMBOID PROTEASE"/>
    <property type="match status" value="1"/>
</dbReference>
<dbReference type="GO" id="GO:0004252">
    <property type="term" value="F:serine-type endopeptidase activity"/>
    <property type="evidence" value="ECO:0007669"/>
    <property type="project" value="InterPro"/>
</dbReference>
<evidence type="ECO:0000256" key="5">
    <source>
        <dbReference type="ARBA" id="ARBA00022989"/>
    </source>
</evidence>
<evidence type="ECO:0000256" key="7">
    <source>
        <dbReference type="SAM" id="Phobius"/>
    </source>
</evidence>
<dbReference type="EMBL" id="LR746496">
    <property type="protein sequence ID" value="CAA7601879.1"/>
    <property type="molecule type" value="Genomic_DNA"/>
</dbReference>
<keyword evidence="3 7" id="KW-0812">Transmembrane</keyword>
<comment type="similarity">
    <text evidence="2">Belongs to the peptidase S54 family.</text>
</comment>
<evidence type="ECO:0000256" key="1">
    <source>
        <dbReference type="ARBA" id="ARBA00004141"/>
    </source>
</evidence>
<dbReference type="GO" id="GO:0016020">
    <property type="term" value="C:membrane"/>
    <property type="evidence" value="ECO:0007669"/>
    <property type="project" value="UniProtKB-SubCell"/>
</dbReference>
<evidence type="ECO:0000313" key="9">
    <source>
        <dbReference type="EMBL" id="CAA7601879.1"/>
    </source>
</evidence>
<feature type="transmembrane region" description="Helical" evidence="7">
    <location>
        <begin position="147"/>
        <end position="169"/>
    </location>
</feature>
<keyword evidence="6 7" id="KW-0472">Membrane</keyword>
<feature type="transmembrane region" description="Helical" evidence="7">
    <location>
        <begin position="227"/>
        <end position="244"/>
    </location>
</feature>
<comment type="subcellular location">
    <subcellularLocation>
        <location evidence="1">Membrane</location>
        <topology evidence="1">Multi-pass membrane protein</topology>
    </subcellularLocation>
</comment>
<accession>A0A8S0W8K4</accession>
<reference evidence="10" key="1">
    <citation type="submission" date="2014-11" db="EMBL/GenBank/DDBJ databases">
        <authorList>
            <person name="Hornung B.V."/>
        </authorList>
    </citation>
    <scope>NUCLEOTIDE SEQUENCE</scope>
    <source>
        <strain evidence="10">INE</strain>
    </source>
</reference>
<feature type="domain" description="Peptidase S54 rhomboid" evidence="8">
    <location>
        <begin position="192"/>
        <end position="325"/>
    </location>
</feature>
<name>A0A8S0W8K4_9FIRM</name>
<sequence>MFEYFLSVLGQNGWKIEFTAEKWVIALDESGHRGLALLRYPADYREEIGFAPPKSAYAGIRYWQAIVFCSAGVDSQMLKKVPAGTQFWFWDLAQGNVFPFPAPRDRGMVAWFRQIAEGTYAEPPFGRESAKRTFLGLHSSASPEAKFVPVVTYALIAAIIAVFALMTWAGGSTHMAVLVAFGAKVDSLIREGQIWRLLTANFIHIGFFHLAFNLYALWVIGPFAEKLFGHWVYLLIYLLSGIGGNLSSYLFSPAVSAGASAAIFGLLGALLFYSWRRPQLWRSGLGINLIVIIAVNLILGIIQPEIDNFAHLGGLMSGLILAALSHTFLSVRGAGSANNHRP</sequence>
<dbReference type="RefSeq" id="WP_240985345.1">
    <property type="nucleotide sequence ID" value="NZ_CDGJ01000078.1"/>
</dbReference>
<dbReference type="Proteomes" id="UP001071230">
    <property type="component" value="Unassembled WGS sequence"/>
</dbReference>
<evidence type="ECO:0000313" key="11">
    <source>
        <dbReference type="Proteomes" id="UP001071230"/>
    </source>
</evidence>
<dbReference type="InterPro" id="IPR035952">
    <property type="entry name" value="Rhomboid-like_sf"/>
</dbReference>
<evidence type="ECO:0000313" key="10">
    <source>
        <dbReference type="EMBL" id="CEJ08277.1"/>
    </source>
</evidence>
<feature type="transmembrane region" description="Helical" evidence="7">
    <location>
        <begin position="250"/>
        <end position="273"/>
    </location>
</feature>
<evidence type="ECO:0000256" key="3">
    <source>
        <dbReference type="ARBA" id="ARBA00022692"/>
    </source>
</evidence>
<dbReference type="SUPFAM" id="SSF144091">
    <property type="entry name" value="Rhomboid-like"/>
    <property type="match status" value="1"/>
</dbReference>
<dbReference type="Pfam" id="PF01694">
    <property type="entry name" value="Rhomboid"/>
    <property type="match status" value="1"/>
</dbReference>
<dbReference type="AlphaFoldDB" id="A0A8S0W8K4"/>
<keyword evidence="5 7" id="KW-1133">Transmembrane helix</keyword>
<feature type="transmembrane region" description="Helical" evidence="7">
    <location>
        <begin position="202"/>
        <end position="220"/>
    </location>
</feature>
<feature type="transmembrane region" description="Helical" evidence="7">
    <location>
        <begin position="285"/>
        <end position="303"/>
    </location>
</feature>
<evidence type="ECO:0000256" key="4">
    <source>
        <dbReference type="ARBA" id="ARBA00022801"/>
    </source>
</evidence>
<evidence type="ECO:0000256" key="6">
    <source>
        <dbReference type="ARBA" id="ARBA00023136"/>
    </source>
</evidence>
<reference evidence="9" key="2">
    <citation type="submission" date="2020-01" db="EMBL/GenBank/DDBJ databases">
        <authorList>
            <person name="Hornung B."/>
        </authorList>
    </citation>
    <scope>NUCLEOTIDE SEQUENCE</scope>
    <source>
        <strain evidence="9">PacBioINE</strain>
    </source>
</reference>
<keyword evidence="4 9" id="KW-0378">Hydrolase</keyword>
<dbReference type="EC" id="3.4.21.-" evidence="9"/>
<protein>
    <submittedName>
        <fullName evidence="9">Peptidase S54, rhomboid domain protein</fullName>
        <ecNumber evidence="9">3.4.21.-</ecNumber>
    </submittedName>
    <submittedName>
        <fullName evidence="10">Rhomboid protein</fullName>
        <ecNumber evidence="10">3.4.21.105</ecNumber>
    </submittedName>
</protein>
<feature type="transmembrane region" description="Helical" evidence="7">
    <location>
        <begin position="309"/>
        <end position="331"/>
    </location>
</feature>
<dbReference type="InterPro" id="IPR022764">
    <property type="entry name" value="Peptidase_S54_rhomboid_dom"/>
</dbReference>
<dbReference type="Proteomes" id="UP000836597">
    <property type="component" value="Chromosome"/>
</dbReference>
<organism evidence="9">
    <name type="scientific">Acididesulfobacillus acetoxydans</name>
    <dbReference type="NCBI Taxonomy" id="1561005"/>
    <lineage>
        <taxon>Bacteria</taxon>
        <taxon>Bacillati</taxon>
        <taxon>Bacillota</taxon>
        <taxon>Clostridia</taxon>
        <taxon>Eubacteriales</taxon>
        <taxon>Peptococcaceae</taxon>
        <taxon>Acididesulfobacillus</taxon>
    </lineage>
</organism>
<dbReference type="Gene3D" id="1.20.1540.10">
    <property type="entry name" value="Rhomboid-like"/>
    <property type="match status" value="1"/>
</dbReference>
<keyword evidence="11" id="KW-1185">Reference proteome</keyword>
<dbReference type="EC" id="3.4.21.105" evidence="10"/>